<organism evidence="8 9">
    <name type="scientific">[Candida] subhashii</name>
    <dbReference type="NCBI Taxonomy" id="561895"/>
    <lineage>
        <taxon>Eukaryota</taxon>
        <taxon>Fungi</taxon>
        <taxon>Dikarya</taxon>
        <taxon>Ascomycota</taxon>
        <taxon>Saccharomycotina</taxon>
        <taxon>Pichiomycetes</taxon>
        <taxon>Debaryomycetaceae</taxon>
        <taxon>Spathaspora</taxon>
    </lineage>
</organism>
<sequence length="160" mass="17166">MANNPTPSTEQVHFLLIIIGIVLPPLAIFLVKGNSIWNKEFWVSLLLTTFGHIPGAIFALYYMICIEFVKRRGDDEGGYHRLPDDEESQLRAEATATDQDGPTATNAKLPVPGGVPPPAAEGSSSNTEAGGDLPAYEDIVGLSQPPLSDTKANGDNKVQH</sequence>
<gene>
    <name evidence="8" type="ORF">J8A68_001794</name>
</gene>
<dbReference type="PANTHER" id="PTHR21659">
    <property type="entry name" value="HYDROPHOBIC PROTEIN RCI2 LOW TEMPERATURE AND SALT RESPONSIVE PROTEIN LTI6 -RELATED"/>
    <property type="match status" value="1"/>
</dbReference>
<keyword evidence="5 7" id="KW-0472">Membrane</keyword>
<feature type="region of interest" description="Disordered" evidence="6">
    <location>
        <begin position="76"/>
        <end position="160"/>
    </location>
</feature>
<dbReference type="GO" id="GO:0016020">
    <property type="term" value="C:membrane"/>
    <property type="evidence" value="ECO:0007669"/>
    <property type="project" value="UniProtKB-SubCell"/>
</dbReference>
<keyword evidence="9" id="KW-1185">Reference proteome</keyword>
<dbReference type="GeneID" id="73468595"/>
<proteinExistence type="inferred from homology"/>
<feature type="transmembrane region" description="Helical" evidence="7">
    <location>
        <begin position="43"/>
        <end position="64"/>
    </location>
</feature>
<dbReference type="PANTHER" id="PTHR21659:SF42">
    <property type="entry name" value="UPF0057 MEMBRANE PROTEIN ZK632.10-RELATED"/>
    <property type="match status" value="1"/>
</dbReference>
<evidence type="ECO:0000256" key="5">
    <source>
        <dbReference type="ARBA" id="ARBA00023136"/>
    </source>
</evidence>
<protein>
    <submittedName>
        <fullName evidence="8">Uncharacterized protein</fullName>
    </submittedName>
</protein>
<reference evidence="8 9" key="1">
    <citation type="journal article" date="2021" name="DNA Res.">
        <title>Genome analysis of Candida subhashii reveals its hybrid nature and dual mitochondrial genome conformations.</title>
        <authorList>
            <person name="Mixao V."/>
            <person name="Hegedusova E."/>
            <person name="Saus E."/>
            <person name="Pryszcz L.P."/>
            <person name="Cillingova A."/>
            <person name="Nosek J."/>
            <person name="Gabaldon T."/>
        </authorList>
    </citation>
    <scope>NUCLEOTIDE SEQUENCE [LARGE SCALE GENOMIC DNA]</scope>
    <source>
        <strain evidence="8 9">CBS 10753</strain>
    </source>
</reference>
<keyword evidence="4 7" id="KW-1133">Transmembrane helix</keyword>
<evidence type="ECO:0000256" key="7">
    <source>
        <dbReference type="SAM" id="Phobius"/>
    </source>
</evidence>
<evidence type="ECO:0000256" key="1">
    <source>
        <dbReference type="ARBA" id="ARBA00004370"/>
    </source>
</evidence>
<feature type="transmembrane region" description="Helical" evidence="7">
    <location>
        <begin position="12"/>
        <end position="31"/>
    </location>
</feature>
<evidence type="ECO:0000256" key="6">
    <source>
        <dbReference type="SAM" id="MobiDB-lite"/>
    </source>
</evidence>
<evidence type="ECO:0000256" key="4">
    <source>
        <dbReference type="ARBA" id="ARBA00022989"/>
    </source>
</evidence>
<evidence type="ECO:0000313" key="9">
    <source>
        <dbReference type="Proteomes" id="UP000694255"/>
    </source>
</evidence>
<dbReference type="InterPro" id="IPR000612">
    <property type="entry name" value="PMP3"/>
</dbReference>
<dbReference type="AlphaFoldDB" id="A0A8J5URJ6"/>
<dbReference type="RefSeq" id="XP_049264929.1">
    <property type="nucleotide sequence ID" value="XM_049405475.1"/>
</dbReference>
<comment type="similarity">
    <text evidence="2">Belongs to the UPF0057 (PMP3) family.</text>
</comment>
<feature type="compositionally biased region" description="Polar residues" evidence="6">
    <location>
        <begin position="96"/>
        <end position="106"/>
    </location>
</feature>
<comment type="subcellular location">
    <subcellularLocation>
        <location evidence="1">Membrane</location>
    </subcellularLocation>
</comment>
<evidence type="ECO:0000256" key="2">
    <source>
        <dbReference type="ARBA" id="ARBA00009530"/>
    </source>
</evidence>
<keyword evidence="3 7" id="KW-0812">Transmembrane</keyword>
<name>A0A8J5URJ6_9ASCO</name>
<evidence type="ECO:0000313" key="8">
    <source>
        <dbReference type="EMBL" id="KAG7664697.1"/>
    </source>
</evidence>
<dbReference type="Proteomes" id="UP000694255">
    <property type="component" value="Unassembled WGS sequence"/>
</dbReference>
<comment type="caution">
    <text evidence="8">The sequence shown here is derived from an EMBL/GenBank/DDBJ whole genome shotgun (WGS) entry which is preliminary data.</text>
</comment>
<accession>A0A8J5URJ6</accession>
<evidence type="ECO:0000256" key="3">
    <source>
        <dbReference type="ARBA" id="ARBA00022692"/>
    </source>
</evidence>
<dbReference type="OrthoDB" id="2802411at2759"/>
<dbReference type="EMBL" id="JAGSYN010000067">
    <property type="protein sequence ID" value="KAG7664697.1"/>
    <property type="molecule type" value="Genomic_DNA"/>
</dbReference>
<dbReference type="Pfam" id="PF01679">
    <property type="entry name" value="Pmp3"/>
    <property type="match status" value="1"/>
</dbReference>